<dbReference type="Gene3D" id="1.10.10.2910">
    <property type="match status" value="1"/>
</dbReference>
<reference evidence="2 3" key="1">
    <citation type="submission" date="2020-08" db="EMBL/GenBank/DDBJ databases">
        <title>Genomic Encyclopedia of Type Strains, Phase IV (KMG-IV): sequencing the most valuable type-strain genomes for metagenomic binning, comparative biology and taxonomic classification.</title>
        <authorList>
            <person name="Goeker M."/>
        </authorList>
    </citation>
    <scope>NUCLEOTIDE SEQUENCE [LARGE SCALE GENOMIC DNA]</scope>
    <source>
        <strain evidence="2 3">DSM 17454</strain>
    </source>
</reference>
<dbReference type="InterPro" id="IPR016177">
    <property type="entry name" value="DNA-bd_dom_sf"/>
</dbReference>
<dbReference type="InterPro" id="IPR010359">
    <property type="entry name" value="IrrE_HExxH"/>
</dbReference>
<gene>
    <name evidence="2" type="ORF">HNQ96_005501</name>
</gene>
<dbReference type="PANTHER" id="PTHR43236:SF2">
    <property type="entry name" value="BLL0069 PROTEIN"/>
    <property type="match status" value="1"/>
</dbReference>
<proteinExistence type="predicted"/>
<protein>
    <recommendedName>
        <fullName evidence="1">IrrE N-terminal-like domain-containing protein</fullName>
    </recommendedName>
</protein>
<dbReference type="SUPFAM" id="SSF54171">
    <property type="entry name" value="DNA-binding domain"/>
    <property type="match status" value="1"/>
</dbReference>
<feature type="domain" description="IrrE N-terminal-like" evidence="1">
    <location>
        <begin position="50"/>
        <end position="156"/>
    </location>
</feature>
<accession>A0A8E2BEC2</accession>
<dbReference type="Pfam" id="PF06114">
    <property type="entry name" value="Peptidase_M78"/>
    <property type="match status" value="1"/>
</dbReference>
<evidence type="ECO:0000313" key="2">
    <source>
        <dbReference type="EMBL" id="MBB6469611.1"/>
    </source>
</evidence>
<evidence type="ECO:0000313" key="3">
    <source>
        <dbReference type="Proteomes" id="UP000532373"/>
    </source>
</evidence>
<dbReference type="RefSeq" id="WP_184773126.1">
    <property type="nucleotide sequence ID" value="NZ_JACHGI010000017.1"/>
</dbReference>
<evidence type="ECO:0000259" key="1">
    <source>
        <dbReference type="Pfam" id="PF06114"/>
    </source>
</evidence>
<dbReference type="AlphaFoldDB" id="A0A8E2BEC2"/>
<dbReference type="PANTHER" id="PTHR43236">
    <property type="entry name" value="ANTITOXIN HIGA1"/>
    <property type="match status" value="1"/>
</dbReference>
<dbReference type="GO" id="GO:0003677">
    <property type="term" value="F:DNA binding"/>
    <property type="evidence" value="ECO:0007669"/>
    <property type="project" value="InterPro"/>
</dbReference>
<comment type="caution">
    <text evidence="2">The sequence shown here is derived from an EMBL/GenBank/DDBJ whole genome shotgun (WGS) entry which is preliminary data.</text>
</comment>
<dbReference type="InterPro" id="IPR052345">
    <property type="entry name" value="Rad_response_metalloprotease"/>
</dbReference>
<name>A0A8E2BEC2_9HYPH</name>
<organism evidence="2 3">
    <name type="scientific">Aminobacter carboxidus</name>
    <dbReference type="NCBI Taxonomy" id="376165"/>
    <lineage>
        <taxon>Bacteria</taxon>
        <taxon>Pseudomonadati</taxon>
        <taxon>Pseudomonadota</taxon>
        <taxon>Alphaproteobacteria</taxon>
        <taxon>Hyphomicrobiales</taxon>
        <taxon>Phyllobacteriaceae</taxon>
        <taxon>Aminobacter</taxon>
    </lineage>
</organism>
<dbReference type="Proteomes" id="UP000532373">
    <property type="component" value="Unassembled WGS sequence"/>
</dbReference>
<sequence>MSDLDKISSFLDEVPVNLEGALRALGLRVVTDANLDPDVSGHIRKVEPGRYEIASAGGEPVSRQRFTVAHELGHYILHRNLIGDGINDSTKYRTMRGSRLYNSRIDDVHERQANSFAANILMPEHTLRRDIGWYGTVEDAARAYNVSRSAMRWRLKNLGLYEDVDDPEEGHSARPRARVDL</sequence>
<dbReference type="EMBL" id="JACHGI010000017">
    <property type="protein sequence ID" value="MBB6469611.1"/>
    <property type="molecule type" value="Genomic_DNA"/>
</dbReference>